<name>A0ACB8V6H4_9EURO</name>
<sequence length="174" mass="19604">MPFSHLGFCVPHSKLNETLSFYLAALAPLGYKEHMRPVENVIGLGVYYPDFWITGVKPESEDGGDRDQDEQENQRKPLHIAFSASSREQVHAFYEAAIKAGGKCNGPPGLRPQYTRFYYGAFVLDPMGNNIEAVCMWPGWTHWRYWLGMGVFGKPSQSPAEGPQEENTTRDSTE</sequence>
<gene>
    <name evidence="1" type="ORF">LOY88_000062</name>
</gene>
<comment type="caution">
    <text evidence="1">The sequence shown here is derived from an EMBL/GenBank/DDBJ whole genome shotgun (WGS) entry which is preliminary data.</text>
</comment>
<accession>A0ACB8V6H4</accession>
<reference evidence="1" key="1">
    <citation type="journal article" date="2022" name="bioRxiv">
        <title>Population genetic analysis of Ophidiomyces ophidiicola, the causative agent of snake fungal disease, indicates recent introductions to the USA.</title>
        <authorList>
            <person name="Ladner J.T."/>
            <person name="Palmer J.M."/>
            <person name="Ettinger C.L."/>
            <person name="Stajich J.E."/>
            <person name="Farrell T.M."/>
            <person name="Glorioso B.M."/>
            <person name="Lawson B."/>
            <person name="Price S.J."/>
            <person name="Stengle A.G."/>
            <person name="Grear D.A."/>
            <person name="Lorch J.M."/>
        </authorList>
    </citation>
    <scope>NUCLEOTIDE SEQUENCE</scope>
    <source>
        <strain evidence="1">NWHC 24266-5</strain>
    </source>
</reference>
<protein>
    <submittedName>
        <fullName evidence="1">Uncharacterized protein</fullName>
    </submittedName>
</protein>
<proteinExistence type="predicted"/>
<dbReference type="EMBL" id="JALBCA010000002">
    <property type="protein sequence ID" value="KAI2393462.1"/>
    <property type="molecule type" value="Genomic_DNA"/>
</dbReference>
<evidence type="ECO:0000313" key="1">
    <source>
        <dbReference type="EMBL" id="KAI2393462.1"/>
    </source>
</evidence>
<organism evidence="1">
    <name type="scientific">Ophidiomyces ophidiicola</name>
    <dbReference type="NCBI Taxonomy" id="1387563"/>
    <lineage>
        <taxon>Eukaryota</taxon>
        <taxon>Fungi</taxon>
        <taxon>Dikarya</taxon>
        <taxon>Ascomycota</taxon>
        <taxon>Pezizomycotina</taxon>
        <taxon>Eurotiomycetes</taxon>
        <taxon>Eurotiomycetidae</taxon>
        <taxon>Onygenales</taxon>
        <taxon>Onygenaceae</taxon>
        <taxon>Ophidiomyces</taxon>
    </lineage>
</organism>